<keyword evidence="4" id="KW-1185">Reference proteome</keyword>
<dbReference type="GeneTree" id="ENSGT00990000209302"/>
<dbReference type="InterPro" id="IPR008728">
    <property type="entry name" value="Elongator_complex_protein_4"/>
</dbReference>
<dbReference type="GO" id="GO:0033588">
    <property type="term" value="C:elongator holoenzyme complex"/>
    <property type="evidence" value="ECO:0007669"/>
    <property type="project" value="InterPro"/>
</dbReference>
<reference evidence="3" key="1">
    <citation type="submission" date="2025-08" db="UniProtKB">
        <authorList>
            <consortium name="Ensembl"/>
        </authorList>
    </citation>
    <scope>IDENTIFICATION</scope>
</reference>
<name>A0A8D2IGA1_UROPR</name>
<evidence type="ECO:0000256" key="1">
    <source>
        <dbReference type="ARBA" id="ARBA00045238"/>
    </source>
</evidence>
<proteinExistence type="predicted"/>
<evidence type="ECO:0000313" key="3">
    <source>
        <dbReference type="Ensembl" id="ENSUPAP00010025706.1"/>
    </source>
</evidence>
<feature type="region of interest" description="Disordered" evidence="2">
    <location>
        <begin position="79"/>
        <end position="116"/>
    </location>
</feature>
<dbReference type="InterPro" id="IPR027417">
    <property type="entry name" value="P-loop_NTPase"/>
</dbReference>
<dbReference type="Pfam" id="PF05625">
    <property type="entry name" value="PAXNEB"/>
    <property type="match status" value="1"/>
</dbReference>
<dbReference type="AlphaFoldDB" id="A0A8D2IGA1"/>
<feature type="compositionally biased region" description="Basic and acidic residues" evidence="2">
    <location>
        <begin position="86"/>
        <end position="100"/>
    </location>
</feature>
<sequence length="116" mass="12172">MAAEATCGSGAASTKCVAEAAQKSNITSFQRRGPKAGGTESSGPRLVSIAGTRPSLRNGQLLVSTGLPALDQLLGRFRTDVGSPEGKLREGACRESHLDPRPQVFPLRDVERRALA</sequence>
<reference evidence="3" key="2">
    <citation type="submission" date="2025-09" db="UniProtKB">
        <authorList>
            <consortium name="Ensembl"/>
        </authorList>
    </citation>
    <scope>IDENTIFICATION</scope>
</reference>
<organism evidence="3 4">
    <name type="scientific">Urocitellus parryii</name>
    <name type="common">Arctic ground squirrel</name>
    <name type="synonym">Spermophilus parryii</name>
    <dbReference type="NCBI Taxonomy" id="9999"/>
    <lineage>
        <taxon>Eukaryota</taxon>
        <taxon>Metazoa</taxon>
        <taxon>Chordata</taxon>
        <taxon>Craniata</taxon>
        <taxon>Vertebrata</taxon>
        <taxon>Euteleostomi</taxon>
        <taxon>Mammalia</taxon>
        <taxon>Eutheria</taxon>
        <taxon>Euarchontoglires</taxon>
        <taxon>Glires</taxon>
        <taxon>Rodentia</taxon>
        <taxon>Sciuromorpha</taxon>
        <taxon>Sciuridae</taxon>
        <taxon>Xerinae</taxon>
        <taxon>Marmotini</taxon>
        <taxon>Urocitellus</taxon>
    </lineage>
</organism>
<dbReference type="Proteomes" id="UP000694417">
    <property type="component" value="Unplaced"/>
</dbReference>
<evidence type="ECO:0008006" key="5">
    <source>
        <dbReference type="Google" id="ProtNLM"/>
    </source>
</evidence>
<dbReference type="Gene3D" id="3.40.50.300">
    <property type="entry name" value="P-loop containing nucleotide triphosphate hydrolases"/>
    <property type="match status" value="1"/>
</dbReference>
<dbReference type="GO" id="GO:0002098">
    <property type="term" value="P:tRNA wobble uridine modification"/>
    <property type="evidence" value="ECO:0007669"/>
    <property type="project" value="InterPro"/>
</dbReference>
<dbReference type="UniPathway" id="UPA00988"/>
<feature type="region of interest" description="Disordered" evidence="2">
    <location>
        <begin position="27"/>
        <end position="48"/>
    </location>
</feature>
<protein>
    <recommendedName>
        <fullName evidence="5">Elongator complex protein 4</fullName>
    </recommendedName>
</protein>
<evidence type="ECO:0000256" key="2">
    <source>
        <dbReference type="SAM" id="MobiDB-lite"/>
    </source>
</evidence>
<evidence type="ECO:0000313" key="4">
    <source>
        <dbReference type="Proteomes" id="UP000694417"/>
    </source>
</evidence>
<accession>A0A8D2IGA1</accession>
<dbReference type="Ensembl" id="ENSUPAT00010029253.1">
    <property type="protein sequence ID" value="ENSUPAP00010025706.1"/>
    <property type="gene ID" value="ENSUPAG00010020327.1"/>
</dbReference>
<comment type="function">
    <text evidence="1">Component of the elongator complex which is required for multiple tRNA modifications, including mcm5U (5-methoxycarbonylmethyl uridine), mcm5s2U (5-methoxycarbonylmethyl-2-thiouridine), and ncm5U (5-carbamoylmethyl uridine). The elongator complex catalyzes the formation of carboxymethyluridine in the wobble base at position 34 in tRNAs.</text>
</comment>